<evidence type="ECO:0000256" key="4">
    <source>
        <dbReference type="ARBA" id="ARBA00022490"/>
    </source>
</evidence>
<dbReference type="InterPro" id="IPR037218">
    <property type="entry name" value="PTPA_sf"/>
</dbReference>
<evidence type="ECO:0000313" key="10">
    <source>
        <dbReference type="Proteomes" id="UP000027195"/>
    </source>
</evidence>
<dbReference type="AlphaFoldDB" id="A0A067MPI2"/>
<dbReference type="SUPFAM" id="SSF140984">
    <property type="entry name" value="PTPA-like"/>
    <property type="match status" value="1"/>
</dbReference>
<evidence type="ECO:0000256" key="8">
    <source>
        <dbReference type="SAM" id="MobiDB-lite"/>
    </source>
</evidence>
<dbReference type="InParanoid" id="A0A067MPI2"/>
<feature type="compositionally biased region" description="Pro residues" evidence="8">
    <location>
        <begin position="426"/>
        <end position="435"/>
    </location>
</feature>
<dbReference type="GO" id="GO:0003755">
    <property type="term" value="F:peptidyl-prolyl cis-trans isomerase activity"/>
    <property type="evidence" value="ECO:0007669"/>
    <property type="project" value="UniProtKB-KW"/>
</dbReference>
<dbReference type="GO" id="GO:0008160">
    <property type="term" value="F:protein tyrosine phosphatase activator activity"/>
    <property type="evidence" value="ECO:0007669"/>
    <property type="project" value="TreeGrafter"/>
</dbReference>
<dbReference type="GO" id="GO:0005737">
    <property type="term" value="C:cytoplasm"/>
    <property type="evidence" value="ECO:0007669"/>
    <property type="project" value="UniProtKB-SubCell"/>
</dbReference>
<feature type="compositionally biased region" description="Low complexity" evidence="8">
    <location>
        <begin position="384"/>
        <end position="393"/>
    </location>
</feature>
<accession>A0A067MPI2</accession>
<protein>
    <recommendedName>
        <fullName evidence="7">Serine/threonine-protein phosphatase 2A activator</fullName>
        <ecNumber evidence="7">5.2.1.8</ecNumber>
    </recommendedName>
    <alternativeName>
        <fullName evidence="7">Phosphotyrosyl phosphatase activator</fullName>
    </alternativeName>
</protein>
<evidence type="ECO:0000256" key="1">
    <source>
        <dbReference type="ARBA" id="ARBA00000971"/>
    </source>
</evidence>
<dbReference type="OrthoDB" id="16120at2759"/>
<evidence type="ECO:0000256" key="3">
    <source>
        <dbReference type="ARBA" id="ARBA00011019"/>
    </source>
</evidence>
<dbReference type="Proteomes" id="UP000027195">
    <property type="component" value="Unassembled WGS sequence"/>
</dbReference>
<evidence type="ECO:0000256" key="5">
    <source>
        <dbReference type="ARBA" id="ARBA00023110"/>
    </source>
</evidence>
<reference evidence="10" key="1">
    <citation type="journal article" date="2014" name="Proc. Natl. Acad. Sci. U.S.A.">
        <title>Extensive sampling of basidiomycete genomes demonstrates inadequacy of the white-rot/brown-rot paradigm for wood decay fungi.</title>
        <authorList>
            <person name="Riley R."/>
            <person name="Salamov A.A."/>
            <person name="Brown D.W."/>
            <person name="Nagy L.G."/>
            <person name="Floudas D."/>
            <person name="Held B.W."/>
            <person name="Levasseur A."/>
            <person name="Lombard V."/>
            <person name="Morin E."/>
            <person name="Otillar R."/>
            <person name="Lindquist E.A."/>
            <person name="Sun H."/>
            <person name="LaButti K.M."/>
            <person name="Schmutz J."/>
            <person name="Jabbour D."/>
            <person name="Luo H."/>
            <person name="Baker S.E."/>
            <person name="Pisabarro A.G."/>
            <person name="Walton J.D."/>
            <person name="Blanchette R.A."/>
            <person name="Henrissat B."/>
            <person name="Martin F."/>
            <person name="Cullen D."/>
            <person name="Hibbett D.S."/>
            <person name="Grigoriev I.V."/>
        </authorList>
    </citation>
    <scope>NUCLEOTIDE SEQUENCE [LARGE SCALE GENOMIC DNA]</scope>
    <source>
        <strain evidence="10">FD-172 SS1</strain>
    </source>
</reference>
<dbReference type="InterPro" id="IPR004327">
    <property type="entry name" value="Phstyr_phstse_ac"/>
</dbReference>
<gene>
    <name evidence="9" type="ORF">BOTBODRAFT_160423</name>
</gene>
<sequence length="435" mass="48255">MAGERSLPPLPHILLSSLPHPLVPPRPQIKSEDDVHAWHRTRGYHNYGLFLRRLNESVVGHDLGEDSESEGHSEAVDRTITMLALLESWVDDIPPRPTPQRFGNLAFRDWGKRLEEQAETILQNLLPPDLQDTVPLLTPYFLTSFGSFTRIDYGSGHELSFALFMMCLTLLRFFQPTPREERHLVLRVFERYLRVIFKLQDVYKLEPAGSHGVWGLDDFHFLPYLWGSAQVRDHPTLQPSSVLRPPLPPTNLYNIAISRIFTTKYGPFHEHSSQLHSIASSVPHWRKVNQGMIKMYEAEVLAKRVVVQHVPMGGLLEWDVEAGSVTATARENENGAVGVARTSRPNAHTGSAPLGSTQAPWATSSTLHTAAPGLLGGLRHTSSPAPLNALPPLRMSHRAGNRANAGIVQPGFPNSTIPNASGAKMGPPPDLSHSK</sequence>
<dbReference type="PANTHER" id="PTHR10012">
    <property type="entry name" value="SERINE/THREONINE-PROTEIN PHOSPHATASE 2A REGULATORY SUBUNIT B"/>
    <property type="match status" value="1"/>
</dbReference>
<dbReference type="GO" id="GO:0000159">
    <property type="term" value="C:protein phosphatase type 2A complex"/>
    <property type="evidence" value="ECO:0007669"/>
    <property type="project" value="TreeGrafter"/>
</dbReference>
<dbReference type="InterPro" id="IPR043170">
    <property type="entry name" value="PTPA_C_lid"/>
</dbReference>
<comment type="similarity">
    <text evidence="3 7">Belongs to the PTPA-type PPIase family.</text>
</comment>
<dbReference type="STRING" id="930990.A0A067MPI2"/>
<name>A0A067MPI2_BOTB1</name>
<keyword evidence="10" id="KW-1185">Reference proteome</keyword>
<keyword evidence="6 7" id="KW-0413">Isomerase</keyword>
<comment type="function">
    <text evidence="7">PPIases accelerate the folding of proteins. It catalyzes the cis-trans isomerization of proline imidic peptide bonds in oligopeptides.</text>
</comment>
<dbReference type="EMBL" id="KL198043">
    <property type="protein sequence ID" value="KDQ13496.1"/>
    <property type="molecule type" value="Genomic_DNA"/>
</dbReference>
<dbReference type="GO" id="GO:0005634">
    <property type="term" value="C:nucleus"/>
    <property type="evidence" value="ECO:0007669"/>
    <property type="project" value="TreeGrafter"/>
</dbReference>
<feature type="compositionally biased region" description="Polar residues" evidence="8">
    <location>
        <begin position="343"/>
        <end position="368"/>
    </location>
</feature>
<comment type="subcellular location">
    <subcellularLocation>
        <location evidence="2 7">Cytoplasm</location>
    </subcellularLocation>
</comment>
<comment type="catalytic activity">
    <reaction evidence="1 7">
        <text>[protein]-peptidylproline (omega=180) = [protein]-peptidylproline (omega=0)</text>
        <dbReference type="Rhea" id="RHEA:16237"/>
        <dbReference type="Rhea" id="RHEA-COMP:10747"/>
        <dbReference type="Rhea" id="RHEA-COMP:10748"/>
        <dbReference type="ChEBI" id="CHEBI:83833"/>
        <dbReference type="ChEBI" id="CHEBI:83834"/>
        <dbReference type="EC" id="5.2.1.8"/>
    </reaction>
</comment>
<dbReference type="EC" id="5.2.1.8" evidence="7"/>
<evidence type="ECO:0000256" key="2">
    <source>
        <dbReference type="ARBA" id="ARBA00004496"/>
    </source>
</evidence>
<dbReference type="Gene3D" id="1.20.120.1150">
    <property type="match status" value="1"/>
</dbReference>
<dbReference type="GO" id="GO:0007052">
    <property type="term" value="P:mitotic spindle organization"/>
    <property type="evidence" value="ECO:0007669"/>
    <property type="project" value="TreeGrafter"/>
</dbReference>
<evidence type="ECO:0000256" key="7">
    <source>
        <dbReference type="RuleBase" id="RU361210"/>
    </source>
</evidence>
<dbReference type="HOGENOM" id="CLU_030733_1_0_1"/>
<evidence type="ECO:0000313" key="9">
    <source>
        <dbReference type="EMBL" id="KDQ13496.1"/>
    </source>
</evidence>
<keyword evidence="5 7" id="KW-0697">Rotamase</keyword>
<proteinExistence type="inferred from homology"/>
<organism evidence="9 10">
    <name type="scientific">Botryobasidium botryosum (strain FD-172 SS1)</name>
    <dbReference type="NCBI Taxonomy" id="930990"/>
    <lineage>
        <taxon>Eukaryota</taxon>
        <taxon>Fungi</taxon>
        <taxon>Dikarya</taxon>
        <taxon>Basidiomycota</taxon>
        <taxon>Agaricomycotina</taxon>
        <taxon>Agaricomycetes</taxon>
        <taxon>Cantharellales</taxon>
        <taxon>Botryobasidiaceae</taxon>
        <taxon>Botryobasidium</taxon>
    </lineage>
</organism>
<dbReference type="CDD" id="cd04087">
    <property type="entry name" value="PTPA"/>
    <property type="match status" value="1"/>
</dbReference>
<dbReference type="PANTHER" id="PTHR10012:SF0">
    <property type="entry name" value="SERINE_THREONINE-PROTEIN PHOSPHATASE 2A ACTIVATOR"/>
    <property type="match status" value="1"/>
</dbReference>
<evidence type="ECO:0000256" key="6">
    <source>
        <dbReference type="ARBA" id="ARBA00023235"/>
    </source>
</evidence>
<feature type="region of interest" description="Disordered" evidence="8">
    <location>
        <begin position="333"/>
        <end position="435"/>
    </location>
</feature>
<dbReference type="Pfam" id="PF03095">
    <property type="entry name" value="PTPA"/>
    <property type="match status" value="1"/>
</dbReference>
<keyword evidence="4 7" id="KW-0963">Cytoplasm</keyword>